<feature type="compositionally biased region" description="Basic and acidic residues" evidence="1">
    <location>
        <begin position="57"/>
        <end position="66"/>
    </location>
</feature>
<feature type="compositionally biased region" description="Polar residues" evidence="1">
    <location>
        <begin position="274"/>
        <end position="283"/>
    </location>
</feature>
<reference evidence="2" key="1">
    <citation type="journal article" date="2020" name="Stud. Mycol.">
        <title>101 Dothideomycetes genomes: a test case for predicting lifestyles and emergence of pathogens.</title>
        <authorList>
            <person name="Haridas S."/>
            <person name="Albert R."/>
            <person name="Binder M."/>
            <person name="Bloem J."/>
            <person name="Labutti K."/>
            <person name="Salamov A."/>
            <person name="Andreopoulos B."/>
            <person name="Baker S."/>
            <person name="Barry K."/>
            <person name="Bills G."/>
            <person name="Bluhm B."/>
            <person name="Cannon C."/>
            <person name="Castanera R."/>
            <person name="Culley D."/>
            <person name="Daum C."/>
            <person name="Ezra D."/>
            <person name="Gonzalez J."/>
            <person name="Henrissat B."/>
            <person name="Kuo A."/>
            <person name="Liang C."/>
            <person name="Lipzen A."/>
            <person name="Lutzoni F."/>
            <person name="Magnuson J."/>
            <person name="Mondo S."/>
            <person name="Nolan M."/>
            <person name="Ohm R."/>
            <person name="Pangilinan J."/>
            <person name="Park H.-J."/>
            <person name="Ramirez L."/>
            <person name="Alfaro M."/>
            <person name="Sun H."/>
            <person name="Tritt A."/>
            <person name="Yoshinaga Y."/>
            <person name="Zwiers L.-H."/>
            <person name="Turgeon B."/>
            <person name="Goodwin S."/>
            <person name="Spatafora J."/>
            <person name="Crous P."/>
            <person name="Grigoriev I."/>
        </authorList>
    </citation>
    <scope>NUCLEOTIDE SEQUENCE</scope>
    <source>
        <strain evidence="2">Tuck. ex Michener</strain>
    </source>
</reference>
<gene>
    <name evidence="2" type="ORF">EV356DRAFT_160854</name>
</gene>
<feature type="region of interest" description="Disordered" evidence="1">
    <location>
        <begin position="28"/>
        <end position="95"/>
    </location>
</feature>
<feature type="compositionally biased region" description="Polar residues" evidence="1">
    <location>
        <begin position="319"/>
        <end position="332"/>
    </location>
</feature>
<feature type="compositionally biased region" description="Basic and acidic residues" evidence="1">
    <location>
        <begin position="556"/>
        <end position="566"/>
    </location>
</feature>
<name>A0A6A6H960_VIRVR</name>
<sequence>MASTRRWEYAVPVNGENYNFGNQKNYAYEEEPRHSDNTVRKPLGAHPNGNLKSQIWRNDDSDKWNSAKDSGSHLAPRQMLGRMNSDISGTSDGDSFLDYYKGNSETRAGIASGYNSRKHSLAEQNDYEDSDNSGWIHRDKLAKIESRELEEAGLLFGQRTSGSRSNSRSTSRQGRGNDSQFGNGYGEPSPERGPLKEQLRRLPSAEEDLEEKDEQPDDTYQTSEEIAPEQPHFFHNRETPTTRPGTSRIPLAKKSPTPLPSSFIERDSPLPRSRANSLGNTLEDSIALSKIRGRSQSGASQIMLDEFGVSKKQLDENDTSSTPASPVRSSPTKAKVPNKATPTSGARKNASSRTASAPQKKAPRVGSGPNRESPSKRPVSSSGTPARPSTSHNRPEGEAPWIATMYKPDPRLPQDQQILPTHAKRMMQEQWEKEGKTGAVYDKDFGLVAPHQFPPPKTPSPEVPDEEAQDEAQLEENVEEKQDDGSGGTWPLAPAKLDTELANHRPSTSGTEHGGYKITPTVQSPLASPRAQQRPVIASPENTRQPRPPEVIRLPDPPEEKEEKKKGGCACCIVM</sequence>
<feature type="compositionally biased region" description="Polar residues" evidence="1">
    <location>
        <begin position="340"/>
        <end position="357"/>
    </location>
</feature>
<accession>A0A6A6H960</accession>
<feature type="compositionally biased region" description="Polar residues" evidence="1">
    <location>
        <begin position="378"/>
        <end position="392"/>
    </location>
</feature>
<keyword evidence="3" id="KW-1185">Reference proteome</keyword>
<dbReference type="AlphaFoldDB" id="A0A6A6H960"/>
<feature type="compositionally biased region" description="Pro residues" evidence="1">
    <location>
        <begin position="452"/>
        <end position="462"/>
    </location>
</feature>
<evidence type="ECO:0000256" key="1">
    <source>
        <dbReference type="SAM" id="MobiDB-lite"/>
    </source>
</evidence>
<evidence type="ECO:0000313" key="3">
    <source>
        <dbReference type="Proteomes" id="UP000800092"/>
    </source>
</evidence>
<evidence type="ECO:0000313" key="2">
    <source>
        <dbReference type="EMBL" id="KAF2234409.1"/>
    </source>
</evidence>
<feature type="compositionally biased region" description="Basic and acidic residues" evidence="1">
    <location>
        <begin position="30"/>
        <end position="39"/>
    </location>
</feature>
<dbReference type="EMBL" id="ML991799">
    <property type="protein sequence ID" value="KAF2234409.1"/>
    <property type="molecule type" value="Genomic_DNA"/>
</dbReference>
<dbReference type="OrthoDB" id="10249311at2759"/>
<feature type="region of interest" description="Disordered" evidence="1">
    <location>
        <begin position="447"/>
        <end position="568"/>
    </location>
</feature>
<evidence type="ECO:0008006" key="4">
    <source>
        <dbReference type="Google" id="ProtNLM"/>
    </source>
</evidence>
<dbReference type="Proteomes" id="UP000800092">
    <property type="component" value="Unassembled WGS sequence"/>
</dbReference>
<proteinExistence type="predicted"/>
<feature type="compositionally biased region" description="Low complexity" evidence="1">
    <location>
        <begin position="157"/>
        <end position="177"/>
    </location>
</feature>
<feature type="compositionally biased region" description="Acidic residues" evidence="1">
    <location>
        <begin position="463"/>
        <end position="478"/>
    </location>
</feature>
<feature type="region of interest" description="Disordered" evidence="1">
    <location>
        <begin position="154"/>
        <end position="422"/>
    </location>
</feature>
<organism evidence="2 3">
    <name type="scientific">Viridothelium virens</name>
    <name type="common">Speckled blister lichen</name>
    <name type="synonym">Trypethelium virens</name>
    <dbReference type="NCBI Taxonomy" id="1048519"/>
    <lineage>
        <taxon>Eukaryota</taxon>
        <taxon>Fungi</taxon>
        <taxon>Dikarya</taxon>
        <taxon>Ascomycota</taxon>
        <taxon>Pezizomycotina</taxon>
        <taxon>Dothideomycetes</taxon>
        <taxon>Dothideomycetes incertae sedis</taxon>
        <taxon>Trypetheliales</taxon>
        <taxon>Trypetheliaceae</taxon>
        <taxon>Viridothelium</taxon>
    </lineage>
</organism>
<feature type="compositionally biased region" description="Acidic residues" evidence="1">
    <location>
        <begin position="205"/>
        <end position="217"/>
    </location>
</feature>
<feature type="compositionally biased region" description="Basic and acidic residues" evidence="1">
    <location>
        <begin position="189"/>
        <end position="204"/>
    </location>
</feature>
<protein>
    <recommendedName>
        <fullName evidence="4">TeaA receptor TeaR</fullName>
    </recommendedName>
</protein>